<evidence type="ECO:0000259" key="1">
    <source>
        <dbReference type="Pfam" id="PF13649"/>
    </source>
</evidence>
<name>A0ABN3Y1S6_9ACTN</name>
<organism evidence="2 3">
    <name type="scientific">Streptosporangium longisporum</name>
    <dbReference type="NCBI Taxonomy" id="46187"/>
    <lineage>
        <taxon>Bacteria</taxon>
        <taxon>Bacillati</taxon>
        <taxon>Actinomycetota</taxon>
        <taxon>Actinomycetes</taxon>
        <taxon>Streptosporangiales</taxon>
        <taxon>Streptosporangiaceae</taxon>
        <taxon>Streptosporangium</taxon>
    </lineage>
</organism>
<accession>A0ABN3Y1S6</accession>
<dbReference type="PANTHER" id="PTHR42912">
    <property type="entry name" value="METHYLTRANSFERASE"/>
    <property type="match status" value="1"/>
</dbReference>
<evidence type="ECO:0000313" key="2">
    <source>
        <dbReference type="EMBL" id="GAA3014165.1"/>
    </source>
</evidence>
<protein>
    <recommendedName>
        <fullName evidence="1">Methyltransferase domain-containing protein</fullName>
    </recommendedName>
</protein>
<dbReference type="PANTHER" id="PTHR42912:SF80">
    <property type="entry name" value="METHYLTRANSFERASE DOMAIN-CONTAINING PROTEIN"/>
    <property type="match status" value="1"/>
</dbReference>
<dbReference type="InterPro" id="IPR029063">
    <property type="entry name" value="SAM-dependent_MTases_sf"/>
</dbReference>
<dbReference type="SUPFAM" id="SSF53335">
    <property type="entry name" value="S-adenosyl-L-methionine-dependent methyltransferases"/>
    <property type="match status" value="1"/>
</dbReference>
<dbReference type="Gene3D" id="2.20.130.10">
    <property type="entry name" value="CAC2371-like domains"/>
    <property type="match status" value="1"/>
</dbReference>
<comment type="caution">
    <text evidence="2">The sequence shown here is derived from an EMBL/GenBank/DDBJ whole genome shotgun (WGS) entry which is preliminary data.</text>
</comment>
<proteinExistence type="predicted"/>
<dbReference type="Pfam" id="PF13649">
    <property type="entry name" value="Methyltransf_25"/>
    <property type="match status" value="1"/>
</dbReference>
<dbReference type="Gene3D" id="3.40.50.150">
    <property type="entry name" value="Vaccinia Virus protein VP39"/>
    <property type="match status" value="1"/>
</dbReference>
<dbReference type="InterPro" id="IPR050508">
    <property type="entry name" value="Methyltransf_Superfamily"/>
</dbReference>
<evidence type="ECO:0000313" key="3">
    <source>
        <dbReference type="Proteomes" id="UP001499930"/>
    </source>
</evidence>
<dbReference type="RefSeq" id="WP_344897875.1">
    <property type="nucleotide sequence ID" value="NZ_BAAAWD010000011.1"/>
</dbReference>
<dbReference type="CDD" id="cd02440">
    <property type="entry name" value="AdoMet_MTases"/>
    <property type="match status" value="1"/>
</dbReference>
<reference evidence="2 3" key="1">
    <citation type="journal article" date="2019" name="Int. J. Syst. Evol. Microbiol.">
        <title>The Global Catalogue of Microorganisms (GCM) 10K type strain sequencing project: providing services to taxonomists for standard genome sequencing and annotation.</title>
        <authorList>
            <consortium name="The Broad Institute Genomics Platform"/>
            <consortium name="The Broad Institute Genome Sequencing Center for Infectious Disease"/>
            <person name="Wu L."/>
            <person name="Ma J."/>
        </authorList>
    </citation>
    <scope>NUCLEOTIDE SEQUENCE [LARGE SCALE GENOMIC DNA]</scope>
    <source>
        <strain evidence="2 3">JCM 3106</strain>
    </source>
</reference>
<feature type="domain" description="Methyltransferase" evidence="1">
    <location>
        <begin position="43"/>
        <end position="133"/>
    </location>
</feature>
<dbReference type="InterPro" id="IPR041698">
    <property type="entry name" value="Methyltransf_25"/>
</dbReference>
<dbReference type="EMBL" id="BAAAWD010000011">
    <property type="protein sequence ID" value="GAA3014165.1"/>
    <property type="molecule type" value="Genomic_DNA"/>
</dbReference>
<dbReference type="Proteomes" id="UP001499930">
    <property type="component" value="Unassembled WGS sequence"/>
</dbReference>
<gene>
    <name evidence="2" type="ORF">GCM10017559_41770</name>
</gene>
<keyword evidence="3" id="KW-1185">Reference proteome</keyword>
<sequence>MYEAELADVYDAIYAGRGKDYEAEAATVAELVRARLPGASSLLDVACGTGSHLRHFAGLFGHVEGLELSADMLAVARTRMPGVPAHEGDMRDFALGRTFDAVTCMFSSIAYMRDERELAAAVGTMAAHLVPGGVLVIEPWWFPESFLPGYVAGDVVTVDGRTLARVSRTVREGGASVMEVHYVVADAASPARHFTVTHVNTLFTREQYETAFTGAGLKVDYIEGGPSGRGLFAGTLG</sequence>